<accession>A0A4U5LUP0</accession>
<proteinExistence type="predicted"/>
<dbReference type="AlphaFoldDB" id="A0A4U5LUP0"/>
<protein>
    <submittedName>
        <fullName evidence="1">Uncharacterized protein</fullName>
    </submittedName>
</protein>
<keyword evidence="2" id="KW-1185">Reference proteome</keyword>
<sequence length="107" mass="12469">MTTVLERRICLSMDRLHRPPIRSLYSTILIPKTTFSKALIQICVIWWRIRGYAPSKTDPSGHTKRSLLWKQIRGCENKVKNLIKIEHLEAFREDQALSYVSSVSTQI</sequence>
<name>A0A4U5LUP0_STECR</name>
<evidence type="ECO:0000313" key="2">
    <source>
        <dbReference type="Proteomes" id="UP000298663"/>
    </source>
</evidence>
<dbReference type="Proteomes" id="UP000298663">
    <property type="component" value="Unassembled WGS sequence"/>
</dbReference>
<gene>
    <name evidence="1" type="ORF">L596_029443</name>
</gene>
<dbReference type="EMBL" id="AZBU02000012">
    <property type="protein sequence ID" value="TKR59827.1"/>
    <property type="molecule type" value="Genomic_DNA"/>
</dbReference>
<organism evidence="1 2">
    <name type="scientific">Steinernema carpocapsae</name>
    <name type="common">Entomopathogenic nematode</name>
    <dbReference type="NCBI Taxonomy" id="34508"/>
    <lineage>
        <taxon>Eukaryota</taxon>
        <taxon>Metazoa</taxon>
        <taxon>Ecdysozoa</taxon>
        <taxon>Nematoda</taxon>
        <taxon>Chromadorea</taxon>
        <taxon>Rhabditida</taxon>
        <taxon>Tylenchina</taxon>
        <taxon>Panagrolaimomorpha</taxon>
        <taxon>Strongyloidoidea</taxon>
        <taxon>Steinernematidae</taxon>
        <taxon>Steinernema</taxon>
    </lineage>
</organism>
<evidence type="ECO:0000313" key="1">
    <source>
        <dbReference type="EMBL" id="TKR59827.1"/>
    </source>
</evidence>
<reference evidence="1 2" key="1">
    <citation type="journal article" date="2015" name="Genome Biol.">
        <title>Comparative genomics of Steinernema reveals deeply conserved gene regulatory networks.</title>
        <authorList>
            <person name="Dillman A.R."/>
            <person name="Macchietto M."/>
            <person name="Porter C.F."/>
            <person name="Rogers A."/>
            <person name="Williams B."/>
            <person name="Antoshechkin I."/>
            <person name="Lee M.M."/>
            <person name="Goodwin Z."/>
            <person name="Lu X."/>
            <person name="Lewis E.E."/>
            <person name="Goodrich-Blair H."/>
            <person name="Stock S.P."/>
            <person name="Adams B.J."/>
            <person name="Sternberg P.W."/>
            <person name="Mortazavi A."/>
        </authorList>
    </citation>
    <scope>NUCLEOTIDE SEQUENCE [LARGE SCALE GENOMIC DNA]</scope>
    <source>
        <strain evidence="1 2">ALL</strain>
    </source>
</reference>
<comment type="caution">
    <text evidence="1">The sequence shown here is derived from an EMBL/GenBank/DDBJ whole genome shotgun (WGS) entry which is preliminary data.</text>
</comment>
<reference evidence="1 2" key="2">
    <citation type="journal article" date="2019" name="G3 (Bethesda)">
        <title>Hybrid Assembly of the Genome of the Entomopathogenic Nematode Steinernema carpocapsae Identifies the X-Chromosome.</title>
        <authorList>
            <person name="Serra L."/>
            <person name="Macchietto M."/>
            <person name="Macias-Munoz A."/>
            <person name="McGill C.J."/>
            <person name="Rodriguez I.M."/>
            <person name="Rodriguez B."/>
            <person name="Murad R."/>
            <person name="Mortazavi A."/>
        </authorList>
    </citation>
    <scope>NUCLEOTIDE SEQUENCE [LARGE SCALE GENOMIC DNA]</scope>
    <source>
        <strain evidence="1 2">ALL</strain>
    </source>
</reference>